<gene>
    <name evidence="1" type="ORF">UT29_C0002G0053</name>
</gene>
<evidence type="ECO:0000313" key="2">
    <source>
        <dbReference type="Proteomes" id="UP000034845"/>
    </source>
</evidence>
<dbReference type="EMBL" id="LBWF01000002">
    <property type="protein sequence ID" value="KKR02491.1"/>
    <property type="molecule type" value="Genomic_DNA"/>
</dbReference>
<sequence length="37" mass="4280">MRELTLFIVYTQFKDNATRAAEQWSHDRNPRSGAVVA</sequence>
<accession>A0A0G0MPX0</accession>
<comment type="caution">
    <text evidence="1">The sequence shown here is derived from an EMBL/GenBank/DDBJ whole genome shotgun (WGS) entry which is preliminary data.</text>
</comment>
<protein>
    <submittedName>
        <fullName evidence="1">Uncharacterized protein</fullName>
    </submittedName>
</protein>
<dbReference type="AlphaFoldDB" id="A0A0G0MPX0"/>
<organism evidence="1 2">
    <name type="scientific">Yanofskybacteria sp. (strain GW2011_GWA1_39_13)</name>
    <dbReference type="NCBI Taxonomy" id="1619019"/>
    <lineage>
        <taxon>Bacteria</taxon>
        <taxon>Candidatus Yanofskyibacteriota</taxon>
    </lineage>
</organism>
<dbReference type="Proteomes" id="UP000034845">
    <property type="component" value="Unassembled WGS sequence"/>
</dbReference>
<proteinExistence type="predicted"/>
<evidence type="ECO:0000313" key="1">
    <source>
        <dbReference type="EMBL" id="KKR02491.1"/>
    </source>
</evidence>
<reference evidence="1 2" key="1">
    <citation type="journal article" date="2015" name="Nature">
        <title>rRNA introns, odd ribosomes, and small enigmatic genomes across a large radiation of phyla.</title>
        <authorList>
            <person name="Brown C.T."/>
            <person name="Hug L.A."/>
            <person name="Thomas B.C."/>
            <person name="Sharon I."/>
            <person name="Castelle C.J."/>
            <person name="Singh A."/>
            <person name="Wilkins M.J."/>
            <person name="Williams K.H."/>
            <person name="Banfield J.F."/>
        </authorList>
    </citation>
    <scope>NUCLEOTIDE SEQUENCE [LARGE SCALE GENOMIC DNA]</scope>
    <source>
        <strain evidence="2">GW2011_GWA1_39_13</strain>
    </source>
</reference>
<name>A0A0G0MPX0_YANXG</name>